<dbReference type="OrthoDB" id="289721at2759"/>
<dbReference type="EC" id="2.7.7.49" evidence="1"/>
<evidence type="ECO:0000256" key="2">
    <source>
        <dbReference type="SAM" id="MobiDB-lite"/>
    </source>
</evidence>
<dbReference type="GO" id="GO:0000781">
    <property type="term" value="C:chromosome, telomeric region"/>
    <property type="evidence" value="ECO:0007669"/>
    <property type="project" value="UniProtKB-SubCell"/>
</dbReference>
<dbReference type="PANTHER" id="PTHR12066:SF0">
    <property type="entry name" value="TELOMERASE REVERSE TRANSCRIPTASE"/>
    <property type="match status" value="1"/>
</dbReference>
<proteinExistence type="inferred from homology"/>
<dbReference type="EMBL" id="ML977572">
    <property type="protein sequence ID" value="KAF2003575.1"/>
    <property type="molecule type" value="Genomic_DNA"/>
</dbReference>
<feature type="compositionally biased region" description="Polar residues" evidence="2">
    <location>
        <begin position="20"/>
        <end position="29"/>
    </location>
</feature>
<name>A0A6A5WWV5_9PLEO</name>
<keyword evidence="1" id="KW-0548">Nucleotidyltransferase</keyword>
<protein>
    <recommendedName>
        <fullName evidence="1">Telomerase reverse transcriptase</fullName>
        <ecNumber evidence="1">2.7.7.49</ecNumber>
    </recommendedName>
    <alternativeName>
        <fullName evidence="1">Telomerase catalytic subunit</fullName>
    </alternativeName>
</protein>
<dbReference type="Proteomes" id="UP000799779">
    <property type="component" value="Unassembled WGS sequence"/>
</dbReference>
<keyword evidence="1" id="KW-0779">Telomere</keyword>
<dbReference type="InterPro" id="IPR003545">
    <property type="entry name" value="Telomerase_RT"/>
</dbReference>
<keyword evidence="1" id="KW-0695">RNA-directed DNA polymerase</keyword>
<keyword evidence="1" id="KW-0539">Nucleus</keyword>
<dbReference type="GO" id="GO:0042162">
    <property type="term" value="F:telomeric DNA binding"/>
    <property type="evidence" value="ECO:0007669"/>
    <property type="project" value="TreeGrafter"/>
</dbReference>
<comment type="catalytic activity">
    <reaction evidence="1">
        <text>DNA(n) + a 2'-deoxyribonucleoside 5'-triphosphate = DNA(n+1) + diphosphate</text>
        <dbReference type="Rhea" id="RHEA:22508"/>
        <dbReference type="Rhea" id="RHEA-COMP:17339"/>
        <dbReference type="Rhea" id="RHEA-COMP:17340"/>
        <dbReference type="ChEBI" id="CHEBI:33019"/>
        <dbReference type="ChEBI" id="CHEBI:61560"/>
        <dbReference type="ChEBI" id="CHEBI:173112"/>
        <dbReference type="EC" id="2.7.7.49"/>
    </reaction>
</comment>
<dbReference type="GO" id="GO:0003720">
    <property type="term" value="F:telomerase activity"/>
    <property type="evidence" value="ECO:0007669"/>
    <property type="project" value="InterPro"/>
</dbReference>
<evidence type="ECO:0000313" key="3">
    <source>
        <dbReference type="EMBL" id="KAF2003575.1"/>
    </source>
</evidence>
<dbReference type="AlphaFoldDB" id="A0A6A5WWV5"/>
<dbReference type="GO" id="GO:0070034">
    <property type="term" value="F:telomerase RNA binding"/>
    <property type="evidence" value="ECO:0007669"/>
    <property type="project" value="TreeGrafter"/>
</dbReference>
<evidence type="ECO:0000256" key="1">
    <source>
        <dbReference type="RuleBase" id="RU365061"/>
    </source>
</evidence>
<dbReference type="GO" id="GO:0000333">
    <property type="term" value="C:telomerase catalytic core complex"/>
    <property type="evidence" value="ECO:0007669"/>
    <property type="project" value="TreeGrafter"/>
</dbReference>
<sequence length="454" mass="50369">MKRKRAAHVAGQPPKKPKTSSDQSAIATSSGIEHPVLRRLYPQVLSLRHYLLSRLPGSSKNRRRKILQLGTTAGHDSPASPAVDFELGQLLDATVVGVPATTVAAYADEAVKAREADFEHFSQQLPEGSGSTFKPGYFLQREIVDFVIWLLFRKAHRPSHLLCHGFHRGTARAQHADLRAALFIPGIACHNHNPNVEALKGPLWCRLHSILGQGGDRIMIDLIVDCGIFSSINGHPSNYYQISGLPLMDIKSEATTIAPMTTDNKAIPALTTGTRKLSAITFVRSRIFYARPALNAKGGIRFGMRHIHVLNRFSAQDNDKHTAHIMKYLFPRQFGLHNVFTSKNDSRESAMLFKDYTLREKEISHAMYRETSKGGSTTEQIAKWKGRVPTRLRGEPTILVNKMRKLNSKCSYVELLRHYCPVEVGSTLSIMNIADGIGLAVVTQTGLEELPSLA</sequence>
<comment type="similarity">
    <text evidence="1">Belongs to the reverse transcriptase family. Telomerase subfamily.</text>
</comment>
<organism evidence="3 4">
    <name type="scientific">Amniculicola lignicola CBS 123094</name>
    <dbReference type="NCBI Taxonomy" id="1392246"/>
    <lineage>
        <taxon>Eukaryota</taxon>
        <taxon>Fungi</taxon>
        <taxon>Dikarya</taxon>
        <taxon>Ascomycota</taxon>
        <taxon>Pezizomycotina</taxon>
        <taxon>Dothideomycetes</taxon>
        <taxon>Pleosporomycetidae</taxon>
        <taxon>Pleosporales</taxon>
        <taxon>Amniculicolaceae</taxon>
        <taxon>Amniculicola</taxon>
    </lineage>
</organism>
<keyword evidence="1" id="KW-0479">Metal-binding</keyword>
<dbReference type="GO" id="GO:0046872">
    <property type="term" value="F:metal ion binding"/>
    <property type="evidence" value="ECO:0007669"/>
    <property type="project" value="UniProtKB-KW"/>
</dbReference>
<keyword evidence="1" id="KW-0158">Chromosome</keyword>
<keyword evidence="4" id="KW-1185">Reference proteome</keyword>
<dbReference type="PANTHER" id="PTHR12066">
    <property type="entry name" value="TELOMERASE REVERSE TRANSCRIPTASE"/>
    <property type="match status" value="1"/>
</dbReference>
<feature type="region of interest" description="Disordered" evidence="2">
    <location>
        <begin position="1"/>
        <end position="29"/>
    </location>
</feature>
<evidence type="ECO:0000313" key="4">
    <source>
        <dbReference type="Proteomes" id="UP000799779"/>
    </source>
</evidence>
<dbReference type="GO" id="GO:0007004">
    <property type="term" value="P:telomere maintenance via telomerase"/>
    <property type="evidence" value="ECO:0007669"/>
    <property type="project" value="TreeGrafter"/>
</dbReference>
<gene>
    <name evidence="3" type="ORF">P154DRAFT_96154</name>
</gene>
<keyword evidence="1" id="KW-0808">Transferase</keyword>
<comment type="function">
    <text evidence="1">Telomerase is a ribonucleoprotein enzyme essential for the replication of chromosome termini in most eukaryotes. It elongates telomeres. It is a reverse transcriptase that adds simple sequence repeats to chromosome ends by copying a template sequence within the RNA component of the enzyme.</text>
</comment>
<accession>A0A6A5WWV5</accession>
<reference evidence="3" key="1">
    <citation type="journal article" date="2020" name="Stud. Mycol.">
        <title>101 Dothideomycetes genomes: a test case for predicting lifestyles and emergence of pathogens.</title>
        <authorList>
            <person name="Haridas S."/>
            <person name="Albert R."/>
            <person name="Binder M."/>
            <person name="Bloem J."/>
            <person name="Labutti K."/>
            <person name="Salamov A."/>
            <person name="Andreopoulos B."/>
            <person name="Baker S."/>
            <person name="Barry K."/>
            <person name="Bills G."/>
            <person name="Bluhm B."/>
            <person name="Cannon C."/>
            <person name="Castanera R."/>
            <person name="Culley D."/>
            <person name="Daum C."/>
            <person name="Ezra D."/>
            <person name="Gonzalez J."/>
            <person name="Henrissat B."/>
            <person name="Kuo A."/>
            <person name="Liang C."/>
            <person name="Lipzen A."/>
            <person name="Lutzoni F."/>
            <person name="Magnuson J."/>
            <person name="Mondo S."/>
            <person name="Nolan M."/>
            <person name="Ohm R."/>
            <person name="Pangilinan J."/>
            <person name="Park H.-J."/>
            <person name="Ramirez L."/>
            <person name="Alfaro M."/>
            <person name="Sun H."/>
            <person name="Tritt A."/>
            <person name="Yoshinaga Y."/>
            <person name="Zwiers L.-H."/>
            <person name="Turgeon B."/>
            <person name="Goodwin S."/>
            <person name="Spatafora J."/>
            <person name="Crous P."/>
            <person name="Grigoriev I."/>
        </authorList>
    </citation>
    <scope>NUCLEOTIDE SEQUENCE</scope>
    <source>
        <strain evidence="3">CBS 123094</strain>
    </source>
</reference>
<dbReference type="Gene3D" id="1.10.132.70">
    <property type="match status" value="1"/>
</dbReference>
<keyword evidence="1" id="KW-0460">Magnesium</keyword>
<comment type="subcellular location">
    <subcellularLocation>
        <location evidence="1">Nucleus</location>
    </subcellularLocation>
    <subcellularLocation>
        <location evidence="1">Chromosome</location>
        <location evidence="1">Telomere</location>
    </subcellularLocation>
</comment>